<reference evidence="1" key="1">
    <citation type="submission" date="2023-07" db="EMBL/GenBank/DDBJ databases">
        <title>Genomic Encyclopedia of Type Strains, Phase IV (KMG-IV): sequencing the most valuable type-strain genomes for metagenomic binning, comparative biology and taxonomic classification.</title>
        <authorList>
            <person name="Goeker M."/>
        </authorList>
    </citation>
    <scope>NUCLEOTIDE SEQUENCE</scope>
    <source>
        <strain evidence="1">DSM 26174</strain>
    </source>
</reference>
<dbReference type="AlphaFoldDB" id="A0AAE3XNJ6"/>
<dbReference type="Proteomes" id="UP001185092">
    <property type="component" value="Unassembled WGS sequence"/>
</dbReference>
<gene>
    <name evidence="1" type="ORF">HNQ88_002063</name>
</gene>
<accession>A0AAE3XNJ6</accession>
<evidence type="ECO:0000313" key="2">
    <source>
        <dbReference type="Proteomes" id="UP001185092"/>
    </source>
</evidence>
<organism evidence="1 2">
    <name type="scientific">Aureibacter tunicatorum</name>
    <dbReference type="NCBI Taxonomy" id="866807"/>
    <lineage>
        <taxon>Bacteria</taxon>
        <taxon>Pseudomonadati</taxon>
        <taxon>Bacteroidota</taxon>
        <taxon>Cytophagia</taxon>
        <taxon>Cytophagales</taxon>
        <taxon>Persicobacteraceae</taxon>
        <taxon>Aureibacter</taxon>
    </lineage>
</organism>
<sequence>MRTKINKDYEINYPILKSFKSLVAIIAPKNVFN</sequence>
<keyword evidence="2" id="KW-1185">Reference proteome</keyword>
<evidence type="ECO:0000313" key="1">
    <source>
        <dbReference type="EMBL" id="MDR6239026.1"/>
    </source>
</evidence>
<protein>
    <submittedName>
        <fullName evidence="1">Uncharacterized protein</fullName>
    </submittedName>
</protein>
<proteinExistence type="predicted"/>
<comment type="caution">
    <text evidence="1">The sequence shown here is derived from an EMBL/GenBank/DDBJ whole genome shotgun (WGS) entry which is preliminary data.</text>
</comment>
<name>A0AAE3XNJ6_9BACT</name>
<dbReference type="EMBL" id="JAVDQD010000002">
    <property type="protein sequence ID" value="MDR6239026.1"/>
    <property type="molecule type" value="Genomic_DNA"/>
</dbReference>